<dbReference type="RefSeq" id="WP_013688598.1">
    <property type="nucleotide sequence ID" value="NC_015321.1"/>
</dbReference>
<name>F2IH26_FLUTR</name>
<dbReference type="OrthoDB" id="1494649at2"/>
<dbReference type="KEGG" id="fte:Fluta_3874"/>
<dbReference type="HOGENOM" id="CLU_1873863_0_0_10"/>
<sequence>MGQEDYLRRQIDQLGQVLARMLSGLLGLKDKGLLNQGMEETDQALKAEFGFTTDEFVLLENEAFIQLLEQEKQFKEVHFEKLADLFLLLADNTVDSQKQTLLFEKCLKIYKRLEQSETTYSFDRHAKMEKINNMLKTLSGTE</sequence>
<evidence type="ECO:0000313" key="1">
    <source>
        <dbReference type="EMBL" id="AEA45840.1"/>
    </source>
</evidence>
<reference evidence="2" key="2">
    <citation type="submission" date="2011-02" db="EMBL/GenBank/DDBJ databases">
        <title>The complete genome of Fluviicola taffensis DSM 16823.</title>
        <authorList>
            <consortium name="US DOE Joint Genome Institute (JGI-PGF)"/>
            <person name="Lucas S."/>
            <person name="Copeland A."/>
            <person name="Lapidus A."/>
            <person name="Bruce D."/>
            <person name="Goodwin L."/>
            <person name="Pitluck S."/>
            <person name="Kyrpides N."/>
            <person name="Mavromatis K."/>
            <person name="Ivanova N."/>
            <person name="Mikhailova N."/>
            <person name="Pagani I."/>
            <person name="Chertkov O."/>
            <person name="Detter J.C."/>
            <person name="Han C."/>
            <person name="Tapia R."/>
            <person name="Land M."/>
            <person name="Hauser L."/>
            <person name="Markowitz V."/>
            <person name="Cheng J.-F."/>
            <person name="Hugenholtz P."/>
            <person name="Woyke T."/>
            <person name="Wu D."/>
            <person name="Tindall B."/>
            <person name="Pomrenke H.G."/>
            <person name="Brambilla E."/>
            <person name="Klenk H.-P."/>
            <person name="Eisen J.A."/>
        </authorList>
    </citation>
    <scope>NUCLEOTIDE SEQUENCE [LARGE SCALE GENOMIC DNA]</scope>
    <source>
        <strain evidence="2">DSM 16823 / RW262 / RW262</strain>
    </source>
</reference>
<proteinExistence type="predicted"/>
<dbReference type="AlphaFoldDB" id="F2IH26"/>
<dbReference type="Proteomes" id="UP000007463">
    <property type="component" value="Chromosome"/>
</dbReference>
<dbReference type="eggNOG" id="ENOG5033DS1">
    <property type="taxonomic scope" value="Bacteria"/>
</dbReference>
<keyword evidence="2" id="KW-1185">Reference proteome</keyword>
<accession>F2IH26</accession>
<reference evidence="1 2" key="1">
    <citation type="journal article" date="2011" name="Stand. Genomic Sci.">
        <title>Complete genome sequence of the gliding freshwater bacterium Fluviicola taffensis type strain (RW262).</title>
        <authorList>
            <person name="Woyke T."/>
            <person name="Chertkov O."/>
            <person name="Lapidus A."/>
            <person name="Nolan M."/>
            <person name="Lucas S."/>
            <person name="Del Rio T.G."/>
            <person name="Tice H."/>
            <person name="Cheng J.F."/>
            <person name="Tapia R."/>
            <person name="Han C."/>
            <person name="Goodwin L."/>
            <person name="Pitluck S."/>
            <person name="Liolios K."/>
            <person name="Pagani I."/>
            <person name="Ivanova N."/>
            <person name="Huntemann M."/>
            <person name="Mavromatis K."/>
            <person name="Mikhailova N."/>
            <person name="Pati A."/>
            <person name="Chen A."/>
            <person name="Palaniappan K."/>
            <person name="Land M."/>
            <person name="Hauser L."/>
            <person name="Brambilla E.M."/>
            <person name="Rohde M."/>
            <person name="Mwirichia R."/>
            <person name="Sikorski J."/>
            <person name="Tindall B.J."/>
            <person name="Goker M."/>
            <person name="Bristow J."/>
            <person name="Eisen J.A."/>
            <person name="Markowitz V."/>
            <person name="Hugenholtz P."/>
            <person name="Klenk H.P."/>
            <person name="Kyrpides N.C."/>
        </authorList>
    </citation>
    <scope>NUCLEOTIDE SEQUENCE [LARGE SCALE GENOMIC DNA]</scope>
    <source>
        <strain evidence="2">DSM 16823 / RW262 / RW262</strain>
    </source>
</reference>
<dbReference type="STRING" id="755732.Fluta_3874"/>
<protein>
    <submittedName>
        <fullName evidence="1">Uncharacterized protein</fullName>
    </submittedName>
</protein>
<evidence type="ECO:0000313" key="2">
    <source>
        <dbReference type="Proteomes" id="UP000007463"/>
    </source>
</evidence>
<dbReference type="EMBL" id="CP002542">
    <property type="protein sequence ID" value="AEA45840.1"/>
    <property type="molecule type" value="Genomic_DNA"/>
</dbReference>
<gene>
    <name evidence="1" type="ordered locus">Fluta_3874</name>
</gene>
<organism evidence="1 2">
    <name type="scientific">Fluviicola taffensis (strain DSM 16823 / NCIMB 13979 / RW262)</name>
    <dbReference type="NCBI Taxonomy" id="755732"/>
    <lineage>
        <taxon>Bacteria</taxon>
        <taxon>Pseudomonadati</taxon>
        <taxon>Bacteroidota</taxon>
        <taxon>Flavobacteriia</taxon>
        <taxon>Flavobacteriales</taxon>
        <taxon>Crocinitomicaceae</taxon>
        <taxon>Fluviicola</taxon>
    </lineage>
</organism>